<dbReference type="InterPro" id="IPR055983">
    <property type="entry name" value="DUF7561"/>
</dbReference>
<evidence type="ECO:0000313" key="1">
    <source>
        <dbReference type="EMBL" id="CQR49273.1"/>
    </source>
</evidence>
<dbReference type="AlphaFoldDB" id="A0A0D6JNU0"/>
<proteinExistence type="predicted"/>
<dbReference type="EMBL" id="CSTE01000001">
    <property type="protein sequence ID" value="CQR49273.1"/>
    <property type="molecule type" value="Genomic_DNA"/>
</dbReference>
<dbReference type="RefSeq" id="WP_004045177.1">
    <property type="nucleotide sequence ID" value="NZ_CABLRR010000001.1"/>
</dbReference>
<name>A0A0D6JNU0_9EURY</name>
<dbReference type="OrthoDB" id="190410at2157"/>
<reference evidence="2" key="1">
    <citation type="submission" date="2015-03" db="EMBL/GenBank/DDBJ databases">
        <authorList>
            <person name="Urmite Genomes"/>
        </authorList>
    </citation>
    <scope>NUCLEOTIDE SEQUENCE [LARGE SCALE GENOMIC DNA]</scope>
    <source>
        <strain evidence="2">Arc-Hr</strain>
    </source>
</reference>
<gene>
    <name evidence="1" type="ORF">BN996_00730</name>
</gene>
<dbReference type="GeneID" id="300250207"/>
<dbReference type="Pfam" id="PF24442">
    <property type="entry name" value="DUF7561"/>
    <property type="match status" value="1"/>
</dbReference>
<keyword evidence="2" id="KW-1185">Reference proteome</keyword>
<accession>A0A0D6JNU0</accession>
<sequence>MTSEPCDACGKGVRIAGGIGDLWNFPTSSSGGMTLELVDGSEHFLCFDCMERLPGDREPTAEDVAAL</sequence>
<protein>
    <recommendedName>
        <fullName evidence="3">Small CPxCG-related zinc finger protein</fullName>
    </recommendedName>
</protein>
<evidence type="ECO:0008006" key="3">
    <source>
        <dbReference type="Google" id="ProtNLM"/>
    </source>
</evidence>
<evidence type="ECO:0000313" key="2">
    <source>
        <dbReference type="Proteomes" id="UP000198902"/>
    </source>
</evidence>
<dbReference type="Proteomes" id="UP000198902">
    <property type="component" value="Unassembled WGS sequence"/>
</dbReference>
<organism evidence="1 2">
    <name type="scientific">Haloferax massiliensis</name>
    <dbReference type="NCBI Taxonomy" id="1476858"/>
    <lineage>
        <taxon>Archaea</taxon>
        <taxon>Methanobacteriati</taxon>
        <taxon>Methanobacteriota</taxon>
        <taxon>Stenosarchaea group</taxon>
        <taxon>Halobacteria</taxon>
        <taxon>Halobacteriales</taxon>
        <taxon>Haloferacaceae</taxon>
        <taxon>Haloferax</taxon>
    </lineage>
</organism>